<comment type="caution">
    <text evidence="1">The sequence shown here is derived from an EMBL/GenBank/DDBJ whole genome shotgun (WGS) entry which is preliminary data.</text>
</comment>
<reference evidence="1" key="1">
    <citation type="journal article" date="2021" name="Environ. Microbiol.">
        <title>Gene family expansions and transcriptome signatures uncover fungal adaptations to wood decay.</title>
        <authorList>
            <person name="Hage H."/>
            <person name="Miyauchi S."/>
            <person name="Viragh M."/>
            <person name="Drula E."/>
            <person name="Min B."/>
            <person name="Chaduli D."/>
            <person name="Navarro D."/>
            <person name="Favel A."/>
            <person name="Norest M."/>
            <person name="Lesage-Meessen L."/>
            <person name="Balint B."/>
            <person name="Merenyi Z."/>
            <person name="de Eugenio L."/>
            <person name="Morin E."/>
            <person name="Martinez A.T."/>
            <person name="Baldrian P."/>
            <person name="Stursova M."/>
            <person name="Martinez M.J."/>
            <person name="Novotny C."/>
            <person name="Magnuson J.K."/>
            <person name="Spatafora J.W."/>
            <person name="Maurice S."/>
            <person name="Pangilinan J."/>
            <person name="Andreopoulos W."/>
            <person name="LaButti K."/>
            <person name="Hundley H."/>
            <person name="Na H."/>
            <person name="Kuo A."/>
            <person name="Barry K."/>
            <person name="Lipzen A."/>
            <person name="Henrissat B."/>
            <person name="Riley R."/>
            <person name="Ahrendt S."/>
            <person name="Nagy L.G."/>
            <person name="Grigoriev I.V."/>
            <person name="Martin F."/>
            <person name="Rosso M.N."/>
        </authorList>
    </citation>
    <scope>NUCLEOTIDE SEQUENCE</scope>
    <source>
        <strain evidence="1">CBS 384.51</strain>
    </source>
</reference>
<evidence type="ECO:0000313" key="2">
    <source>
        <dbReference type="Proteomes" id="UP001055072"/>
    </source>
</evidence>
<sequence>MSRTVEQIAALGTHANKISTDSLAIRVQAHPVPSVSARSIRSVKQGSGRNEDIELATLGRPDSKTRHQVGTESNEKELAPQAQEHPASSIESDNAEKWGARLQFATVCWSILTIGWNDGATGPLLPRIQDHYHVGYAVVSLIFTLNFVGFIVGALANVYIVDKLGFGKAMVIGASIQLIGYAIQSAAPPFPLFVAAYGINGVGLALQDAGGNAYVASLKDNSKTKMALLHSIYGNLMLRYGFARHGFTNNTGTGVFLSPLSSTQFSKISHWSFQYLTALGVTLVNIVFLISVFRFRRLEVALADVGQARTETSSPSNGENKYRQIFRIKEVHYLATMLLIYIGVAVTIGGWSVTYIINVRGGGSNSGYISSGFGGGVALGRLALLGITKLLGDRNAVFLYILLAICLELVVWLVPSLIGDAIAVSFVGFVLGPIYPIVISHAGKILPHWLFAGCVGWIAGFGQAGSAFVPLITGAIASARGIEALQPLMVAMMGAMLVLWLIIPSTARRPE</sequence>
<name>A0ACB8TTH6_9APHY</name>
<accession>A0ACB8TTH6</accession>
<dbReference type="EMBL" id="MU274933">
    <property type="protein sequence ID" value="KAI0085249.1"/>
    <property type="molecule type" value="Genomic_DNA"/>
</dbReference>
<proteinExistence type="predicted"/>
<dbReference type="Proteomes" id="UP001055072">
    <property type="component" value="Unassembled WGS sequence"/>
</dbReference>
<gene>
    <name evidence="1" type="ORF">BDY19DRAFT_1076601</name>
</gene>
<protein>
    <submittedName>
        <fullName evidence="1">Major facilitator superfamily domain-containing protein</fullName>
    </submittedName>
</protein>
<keyword evidence="2" id="KW-1185">Reference proteome</keyword>
<evidence type="ECO:0000313" key="1">
    <source>
        <dbReference type="EMBL" id="KAI0085249.1"/>
    </source>
</evidence>
<organism evidence="1 2">
    <name type="scientific">Irpex rosettiformis</name>
    <dbReference type="NCBI Taxonomy" id="378272"/>
    <lineage>
        <taxon>Eukaryota</taxon>
        <taxon>Fungi</taxon>
        <taxon>Dikarya</taxon>
        <taxon>Basidiomycota</taxon>
        <taxon>Agaricomycotina</taxon>
        <taxon>Agaricomycetes</taxon>
        <taxon>Polyporales</taxon>
        <taxon>Irpicaceae</taxon>
        <taxon>Irpex</taxon>
    </lineage>
</organism>